<accession>A0A0N5AC61</accession>
<dbReference type="PANTHER" id="PTHR13800">
    <property type="entry name" value="TRANSIENT RECEPTOR POTENTIAL CATION CHANNEL, SUBFAMILY M, MEMBER 6"/>
    <property type="match status" value="1"/>
</dbReference>
<evidence type="ECO:0000259" key="2">
    <source>
        <dbReference type="Pfam" id="PF16519"/>
    </source>
</evidence>
<feature type="region of interest" description="Disordered" evidence="1">
    <location>
        <begin position="272"/>
        <end position="305"/>
    </location>
</feature>
<dbReference type="PANTHER" id="PTHR13800:SF44">
    <property type="entry name" value="TRANSIENT RECEPTOR POTENTIAL CHANNEL"/>
    <property type="match status" value="1"/>
</dbReference>
<dbReference type="Pfam" id="PF16519">
    <property type="entry name" value="TRPM_tetra"/>
    <property type="match status" value="1"/>
</dbReference>
<reference evidence="4" key="1">
    <citation type="submission" date="2017-02" db="UniProtKB">
        <authorList>
            <consortium name="WormBaseParasite"/>
        </authorList>
    </citation>
    <scope>IDENTIFICATION</scope>
</reference>
<dbReference type="STRING" id="451379.A0A0N5AC61"/>
<keyword evidence="3" id="KW-1185">Reference proteome</keyword>
<evidence type="ECO:0000313" key="4">
    <source>
        <dbReference type="WBParaSite" id="SMUV_0000173701-mRNA-1"/>
    </source>
</evidence>
<dbReference type="InterPro" id="IPR032415">
    <property type="entry name" value="TRPM_tetra"/>
</dbReference>
<dbReference type="AlphaFoldDB" id="A0A0N5AC61"/>
<sequence>MEYESTPFVPPPFTPIYHLWMVLKYFRLNRGYCLRPKDVTKPKKKLFDFTLKLFLNEDQVAKVQDFEEDCMDDMAREKEYKKNTSNEERIHRTTDRAELILSRLNDLTAKESLMKSSLREFDERLATLEKQQSQVLDCMRQIVSNIPVLVNSHQLRNVASPLSVQPGFQYRTDDRNFFDETFDADEYTSKSPDEIVDLKQVRELPSFPQKSVSHASTRRTRTTTVTGCGERCTQSSTSHHRLASFSLNITNQIAKLYCFCLDTEQRFEENLDTCPHTTDNEDEIGEDEDVPEVESSGGADTPSTTLKRAKHSFLVRQNTVLKEYEEGITERMIVSQRKGAAASPAQSSRAVTEDEFDMSELRPTSTNGNQERVSFAFEDEDPNSSKEYIEFTAQSRVCSQSKNSLTSGLSRHSSFIASNTPKSPRCSTHISNLLAVPKEDSLSTCSAPPLFENVEDLNHKGLFNDSCT</sequence>
<evidence type="ECO:0000256" key="1">
    <source>
        <dbReference type="SAM" id="MobiDB-lite"/>
    </source>
</evidence>
<dbReference type="GO" id="GO:0051262">
    <property type="term" value="P:protein tetramerization"/>
    <property type="evidence" value="ECO:0007669"/>
    <property type="project" value="InterPro"/>
</dbReference>
<proteinExistence type="predicted"/>
<dbReference type="GO" id="GO:0005261">
    <property type="term" value="F:monoatomic cation channel activity"/>
    <property type="evidence" value="ECO:0007669"/>
    <property type="project" value="TreeGrafter"/>
</dbReference>
<dbReference type="WBParaSite" id="SMUV_0000173701-mRNA-1">
    <property type="protein sequence ID" value="SMUV_0000173701-mRNA-1"/>
    <property type="gene ID" value="SMUV_0000173701"/>
</dbReference>
<dbReference type="InterPro" id="IPR050927">
    <property type="entry name" value="TRPM"/>
</dbReference>
<feature type="region of interest" description="Disordered" evidence="1">
    <location>
        <begin position="338"/>
        <end position="367"/>
    </location>
</feature>
<feature type="compositionally biased region" description="Acidic residues" evidence="1">
    <location>
        <begin position="280"/>
        <end position="292"/>
    </location>
</feature>
<evidence type="ECO:0000313" key="3">
    <source>
        <dbReference type="Proteomes" id="UP000046393"/>
    </source>
</evidence>
<protein>
    <submittedName>
        <fullName evidence="4">TRPM_tetra domain-containing protein</fullName>
    </submittedName>
</protein>
<organism evidence="3 4">
    <name type="scientific">Syphacia muris</name>
    <dbReference type="NCBI Taxonomy" id="451379"/>
    <lineage>
        <taxon>Eukaryota</taxon>
        <taxon>Metazoa</taxon>
        <taxon>Ecdysozoa</taxon>
        <taxon>Nematoda</taxon>
        <taxon>Chromadorea</taxon>
        <taxon>Rhabditida</taxon>
        <taxon>Spirurina</taxon>
        <taxon>Oxyuridomorpha</taxon>
        <taxon>Oxyuroidea</taxon>
        <taxon>Oxyuridae</taxon>
        <taxon>Syphacia</taxon>
    </lineage>
</organism>
<dbReference type="GO" id="GO:0030001">
    <property type="term" value="P:metal ion transport"/>
    <property type="evidence" value="ECO:0007669"/>
    <property type="project" value="TreeGrafter"/>
</dbReference>
<dbReference type="Proteomes" id="UP000046393">
    <property type="component" value="Unplaced"/>
</dbReference>
<dbReference type="GO" id="GO:0005886">
    <property type="term" value="C:plasma membrane"/>
    <property type="evidence" value="ECO:0007669"/>
    <property type="project" value="TreeGrafter"/>
</dbReference>
<name>A0A0N5AC61_9BILA</name>
<feature type="domain" description="TRPM tetramerisation" evidence="2">
    <location>
        <begin position="87"/>
        <end position="139"/>
    </location>
</feature>